<sequence>MHILSILSHKAVVSLSWSRKYKTDLHR</sequence>
<evidence type="ECO:0000313" key="1">
    <source>
        <dbReference type="EMBL" id="JAH72201.1"/>
    </source>
</evidence>
<accession>A0A0E9V2H2</accession>
<organism evidence="1">
    <name type="scientific">Anguilla anguilla</name>
    <name type="common">European freshwater eel</name>
    <name type="synonym">Muraena anguilla</name>
    <dbReference type="NCBI Taxonomy" id="7936"/>
    <lineage>
        <taxon>Eukaryota</taxon>
        <taxon>Metazoa</taxon>
        <taxon>Chordata</taxon>
        <taxon>Craniata</taxon>
        <taxon>Vertebrata</taxon>
        <taxon>Euteleostomi</taxon>
        <taxon>Actinopterygii</taxon>
        <taxon>Neopterygii</taxon>
        <taxon>Teleostei</taxon>
        <taxon>Anguilliformes</taxon>
        <taxon>Anguillidae</taxon>
        <taxon>Anguilla</taxon>
    </lineage>
</organism>
<name>A0A0E9V2H2_ANGAN</name>
<dbReference type="EMBL" id="GBXM01036376">
    <property type="protein sequence ID" value="JAH72201.1"/>
    <property type="molecule type" value="Transcribed_RNA"/>
</dbReference>
<dbReference type="AlphaFoldDB" id="A0A0E9V2H2"/>
<reference evidence="1" key="1">
    <citation type="submission" date="2014-11" db="EMBL/GenBank/DDBJ databases">
        <authorList>
            <person name="Amaro Gonzalez C."/>
        </authorList>
    </citation>
    <scope>NUCLEOTIDE SEQUENCE</scope>
</reference>
<reference evidence="1" key="2">
    <citation type="journal article" date="2015" name="Fish Shellfish Immunol.">
        <title>Early steps in the European eel (Anguilla anguilla)-Vibrio vulnificus interaction in the gills: Role of the RtxA13 toxin.</title>
        <authorList>
            <person name="Callol A."/>
            <person name="Pajuelo D."/>
            <person name="Ebbesson L."/>
            <person name="Teles M."/>
            <person name="MacKenzie S."/>
            <person name="Amaro C."/>
        </authorList>
    </citation>
    <scope>NUCLEOTIDE SEQUENCE</scope>
</reference>
<proteinExistence type="predicted"/>
<protein>
    <submittedName>
        <fullName evidence="1">Uncharacterized protein</fullName>
    </submittedName>
</protein>